<keyword evidence="2" id="KW-1185">Reference proteome</keyword>
<dbReference type="Proteomes" id="UP001642540">
    <property type="component" value="Unassembled WGS sequence"/>
</dbReference>
<organism evidence="1 2">
    <name type="scientific">Orchesella dallaii</name>
    <dbReference type="NCBI Taxonomy" id="48710"/>
    <lineage>
        <taxon>Eukaryota</taxon>
        <taxon>Metazoa</taxon>
        <taxon>Ecdysozoa</taxon>
        <taxon>Arthropoda</taxon>
        <taxon>Hexapoda</taxon>
        <taxon>Collembola</taxon>
        <taxon>Entomobryomorpha</taxon>
        <taxon>Entomobryoidea</taxon>
        <taxon>Orchesellidae</taxon>
        <taxon>Orchesellinae</taxon>
        <taxon>Orchesella</taxon>
    </lineage>
</organism>
<sequence>MSSKAGGSNRLKTLEEENTMLKQLTTTWTSSRLFHKTRYEIRIILERIASGLAEFSGYQKQWEGSYEKFETSFEPGQDNESFALFEQWKLVRDKYELVKTEKETFYERFQTTLGDFNKKSDKWTDPGAEQFEFAQRMTMKQRKKLVKECEPNEKFSLEASTAFEAFGKEWDGIEADVEDCLKQAKKICDAYCATKNK</sequence>
<name>A0ABP1R5T1_9HEXA</name>
<proteinExistence type="predicted"/>
<comment type="caution">
    <text evidence="1">The sequence shown here is derived from an EMBL/GenBank/DDBJ whole genome shotgun (WGS) entry which is preliminary data.</text>
</comment>
<gene>
    <name evidence="1" type="ORF">ODALV1_LOCUS18879</name>
</gene>
<evidence type="ECO:0000313" key="2">
    <source>
        <dbReference type="Proteomes" id="UP001642540"/>
    </source>
</evidence>
<accession>A0ABP1R5T1</accession>
<dbReference type="EMBL" id="CAXLJM020000062">
    <property type="protein sequence ID" value="CAL8120163.1"/>
    <property type="molecule type" value="Genomic_DNA"/>
</dbReference>
<reference evidence="1 2" key="1">
    <citation type="submission" date="2024-08" db="EMBL/GenBank/DDBJ databases">
        <authorList>
            <person name="Cucini C."/>
            <person name="Frati F."/>
        </authorList>
    </citation>
    <scope>NUCLEOTIDE SEQUENCE [LARGE SCALE GENOMIC DNA]</scope>
</reference>
<evidence type="ECO:0000313" key="1">
    <source>
        <dbReference type="EMBL" id="CAL8120163.1"/>
    </source>
</evidence>
<protein>
    <submittedName>
        <fullName evidence="1">Uncharacterized protein</fullName>
    </submittedName>
</protein>